<dbReference type="EMBL" id="MT142771">
    <property type="protein sequence ID" value="QJA88338.1"/>
    <property type="molecule type" value="Genomic_DNA"/>
</dbReference>
<dbReference type="AlphaFoldDB" id="A0A6M3L585"/>
<keyword evidence="1" id="KW-0812">Transmembrane</keyword>
<accession>A0A6M3L585</accession>
<sequence length="48" mass="5502">MTEILEFTKDLITFLWNLLILTGLSMIILTFFAVAVDMLGTVVRKRRG</sequence>
<gene>
    <name evidence="2" type="ORF">MM415B02780_0014</name>
</gene>
<organism evidence="2">
    <name type="scientific">viral metagenome</name>
    <dbReference type="NCBI Taxonomy" id="1070528"/>
    <lineage>
        <taxon>unclassified sequences</taxon>
        <taxon>metagenomes</taxon>
        <taxon>organismal metagenomes</taxon>
    </lineage>
</organism>
<evidence type="ECO:0000313" key="2">
    <source>
        <dbReference type="EMBL" id="QJA88338.1"/>
    </source>
</evidence>
<keyword evidence="1" id="KW-0472">Membrane</keyword>
<feature type="transmembrane region" description="Helical" evidence="1">
    <location>
        <begin position="14"/>
        <end position="39"/>
    </location>
</feature>
<reference evidence="2" key="1">
    <citation type="submission" date="2020-03" db="EMBL/GenBank/DDBJ databases">
        <title>The deep terrestrial virosphere.</title>
        <authorList>
            <person name="Holmfeldt K."/>
            <person name="Nilsson E."/>
            <person name="Simone D."/>
            <person name="Lopez-Fernandez M."/>
            <person name="Wu X."/>
            <person name="de Brujin I."/>
            <person name="Lundin D."/>
            <person name="Andersson A."/>
            <person name="Bertilsson S."/>
            <person name="Dopson M."/>
        </authorList>
    </citation>
    <scope>NUCLEOTIDE SEQUENCE</scope>
    <source>
        <strain evidence="2">MM415B02780</strain>
    </source>
</reference>
<proteinExistence type="predicted"/>
<protein>
    <submittedName>
        <fullName evidence="2">Uncharacterized protein</fullName>
    </submittedName>
</protein>
<evidence type="ECO:0000256" key="1">
    <source>
        <dbReference type="SAM" id="Phobius"/>
    </source>
</evidence>
<name>A0A6M3L585_9ZZZZ</name>
<keyword evidence="1" id="KW-1133">Transmembrane helix</keyword>